<accession>A0A832G8N3</accession>
<evidence type="ECO:0000313" key="2">
    <source>
        <dbReference type="EMBL" id="HGT49315.1"/>
    </source>
</evidence>
<evidence type="ECO:0000259" key="1">
    <source>
        <dbReference type="Pfam" id="PF18962"/>
    </source>
</evidence>
<comment type="caution">
    <text evidence="2">The sequence shown here is derived from an EMBL/GenBank/DDBJ whole genome shotgun (WGS) entry which is preliminary data.</text>
</comment>
<gene>
    <name evidence="2" type="ORF">ENS56_14850</name>
</gene>
<organism evidence="2">
    <name type="scientific">Ignavibacterium album</name>
    <dbReference type="NCBI Taxonomy" id="591197"/>
    <lineage>
        <taxon>Bacteria</taxon>
        <taxon>Pseudomonadati</taxon>
        <taxon>Ignavibacteriota</taxon>
        <taxon>Ignavibacteria</taxon>
        <taxon>Ignavibacteriales</taxon>
        <taxon>Ignavibacteriaceae</taxon>
        <taxon>Ignavibacterium</taxon>
    </lineage>
</organism>
<dbReference type="EMBL" id="DSVI01000027">
    <property type="protein sequence ID" value="HGT49315.1"/>
    <property type="molecule type" value="Genomic_DNA"/>
</dbReference>
<proteinExistence type="predicted"/>
<dbReference type="Gene3D" id="2.60.40.4070">
    <property type="match status" value="1"/>
</dbReference>
<sequence length="63" mass="7207">MNTRITLKIYDILGNEVATLVDEYREAGRYTLNFDASRLSGGVYIYRITAGEFTDVKKMVILK</sequence>
<reference evidence="2" key="1">
    <citation type="journal article" date="2020" name="mSystems">
        <title>Genome- and Community-Level Interaction Insights into Carbon Utilization and Element Cycling Functions of Hydrothermarchaeota in Hydrothermal Sediment.</title>
        <authorList>
            <person name="Zhou Z."/>
            <person name="Liu Y."/>
            <person name="Xu W."/>
            <person name="Pan J."/>
            <person name="Luo Z.H."/>
            <person name="Li M."/>
        </authorList>
    </citation>
    <scope>NUCLEOTIDE SEQUENCE [LARGE SCALE GENOMIC DNA]</scope>
    <source>
        <strain evidence="2">SpSt-500</strain>
    </source>
</reference>
<name>A0A832G8N3_9BACT</name>
<dbReference type="AlphaFoldDB" id="A0A832G8N3"/>
<dbReference type="NCBIfam" id="TIGR04183">
    <property type="entry name" value="Por_Secre_tail"/>
    <property type="match status" value="1"/>
</dbReference>
<dbReference type="Pfam" id="PF18962">
    <property type="entry name" value="Por_Secre_tail"/>
    <property type="match status" value="1"/>
</dbReference>
<protein>
    <submittedName>
        <fullName evidence="2">T9SS type A sorting domain-containing protein</fullName>
    </submittedName>
</protein>
<dbReference type="InterPro" id="IPR026444">
    <property type="entry name" value="Secre_tail"/>
</dbReference>
<feature type="domain" description="Secretion system C-terminal sorting" evidence="1">
    <location>
        <begin position="4"/>
        <end position="61"/>
    </location>
</feature>